<dbReference type="InterPro" id="IPR001810">
    <property type="entry name" value="F-box_dom"/>
</dbReference>
<keyword evidence="3" id="KW-1185">Reference proteome</keyword>
<accession>A0AAD6UNP7</accession>
<dbReference type="AlphaFoldDB" id="A0AAD6UNP7"/>
<dbReference type="Pfam" id="PF12937">
    <property type="entry name" value="F-box-like"/>
    <property type="match status" value="1"/>
</dbReference>
<dbReference type="Proteomes" id="UP001219525">
    <property type="component" value="Unassembled WGS sequence"/>
</dbReference>
<reference evidence="2" key="1">
    <citation type="submission" date="2023-03" db="EMBL/GenBank/DDBJ databases">
        <title>Massive genome expansion in bonnet fungi (Mycena s.s.) driven by repeated elements and novel gene families across ecological guilds.</title>
        <authorList>
            <consortium name="Lawrence Berkeley National Laboratory"/>
            <person name="Harder C.B."/>
            <person name="Miyauchi S."/>
            <person name="Viragh M."/>
            <person name="Kuo A."/>
            <person name="Thoen E."/>
            <person name="Andreopoulos B."/>
            <person name="Lu D."/>
            <person name="Skrede I."/>
            <person name="Drula E."/>
            <person name="Henrissat B."/>
            <person name="Morin E."/>
            <person name="Kohler A."/>
            <person name="Barry K."/>
            <person name="LaButti K."/>
            <person name="Morin E."/>
            <person name="Salamov A."/>
            <person name="Lipzen A."/>
            <person name="Mereny Z."/>
            <person name="Hegedus B."/>
            <person name="Baldrian P."/>
            <person name="Stursova M."/>
            <person name="Weitz H."/>
            <person name="Taylor A."/>
            <person name="Grigoriev I.V."/>
            <person name="Nagy L.G."/>
            <person name="Martin F."/>
            <person name="Kauserud H."/>
        </authorList>
    </citation>
    <scope>NUCLEOTIDE SEQUENCE</scope>
    <source>
        <strain evidence="2">9144</strain>
    </source>
</reference>
<evidence type="ECO:0000313" key="3">
    <source>
        <dbReference type="Proteomes" id="UP001219525"/>
    </source>
</evidence>
<name>A0AAD6UNP7_9AGAR</name>
<sequence>MPVLVRSHFQSPSHLQLRAVAHSQVVELLHRHTCPGSTAHSHDWILAPIRRLPTEILVTIFSIHSAADAHTFYCSSHSFWTELDRLANVPLLALSRVCSRWHSIVMNTPTLWSRFQLNGVLWITRYRRRKTMPLLLSALERGHNTLISIAMSDDGDLPYTWPTSHDHDHGISPLAEVFELLAQHSHRWEVARFSCYLVEEAGLHLAVLNGKLPCLKGLEITAPRTVRDVDLQPLVGAPHLCTLTASVELLERFGKTIPFKQLRKLVCLTSVPWNLARAISVAPRLPMGSHFQLKFYVDSDRRVLTLRIPPTTTSISALSLLLMDQYHRPHFAKLLGNVFASLTLPCLQQLEVSCSEYPRLLLDWPHTRFLELCARSSFHRCLKTLLIGHVIITERKLVQVLSALESLESLSIADQYWRLAEGESDGTLVTDSLLRALTLSSTPGPKGRLVPRLRHMSCSTFLHFSAAILADFLAFRLDQQAPSPFNFEVRPDANSLRSQNNVAPIRRMLRQLSADNKRFVYSWADVLFDRM</sequence>
<gene>
    <name evidence="2" type="ORF">GGX14DRAFT_546888</name>
</gene>
<comment type="caution">
    <text evidence="2">The sequence shown here is derived from an EMBL/GenBank/DDBJ whole genome shotgun (WGS) entry which is preliminary data.</text>
</comment>
<dbReference type="EMBL" id="JARJCW010000150">
    <property type="protein sequence ID" value="KAJ7190397.1"/>
    <property type="molecule type" value="Genomic_DNA"/>
</dbReference>
<protein>
    <recommendedName>
        <fullName evidence="1">F-box domain-containing protein</fullName>
    </recommendedName>
</protein>
<proteinExistence type="predicted"/>
<organism evidence="2 3">
    <name type="scientific">Mycena pura</name>
    <dbReference type="NCBI Taxonomy" id="153505"/>
    <lineage>
        <taxon>Eukaryota</taxon>
        <taxon>Fungi</taxon>
        <taxon>Dikarya</taxon>
        <taxon>Basidiomycota</taxon>
        <taxon>Agaricomycotina</taxon>
        <taxon>Agaricomycetes</taxon>
        <taxon>Agaricomycetidae</taxon>
        <taxon>Agaricales</taxon>
        <taxon>Marasmiineae</taxon>
        <taxon>Mycenaceae</taxon>
        <taxon>Mycena</taxon>
    </lineage>
</organism>
<dbReference type="Gene3D" id="1.20.1280.50">
    <property type="match status" value="1"/>
</dbReference>
<evidence type="ECO:0000259" key="1">
    <source>
        <dbReference type="Pfam" id="PF12937"/>
    </source>
</evidence>
<feature type="domain" description="F-box" evidence="1">
    <location>
        <begin position="49"/>
        <end position="115"/>
    </location>
</feature>
<evidence type="ECO:0000313" key="2">
    <source>
        <dbReference type="EMBL" id="KAJ7190397.1"/>
    </source>
</evidence>